<feature type="transmembrane region" description="Helical" evidence="16">
    <location>
        <begin position="495"/>
        <end position="518"/>
    </location>
</feature>
<feature type="transmembrane region" description="Helical" evidence="16">
    <location>
        <begin position="305"/>
        <end position="325"/>
    </location>
</feature>
<comment type="caution">
    <text evidence="17">The sequence shown here is derived from an EMBL/GenBank/DDBJ whole genome shotgun (WGS) entry which is preliminary data.</text>
</comment>
<sequence>MAGAISTLLVGVLTAVGRSDPSSRRGLGLKTALAVPLTVASLAGFWEYQVTKNVPEPYLDEVFHIPQAQAYCRWDYGTWDPKLTTPPGLYWWSHFLSIVSGFTTCNAHFLRITNVIALTSIMMLAWKCRNLIILAGVETRTDQVPKLRSADSLHTAANIALFPPLFFFSGLYYTDVLSTCVVLYLYKQFLEQAESKKIHKSWRDGAWFYLCGVLALCMRQTNIFWAAVFLGGMEAVRTMKGTYRPATPSLRYLHVSSMEEYLKEVGELVKSEHPHDSPLHAAGLEDLILTPLSIVWTAITRLPTILLQLIPHISLLLTFGAFVFINGGVVLGDKSNHVATIHLSQLLYLWPFIAFFSFPLLIPALFSFILNSIDNILHPSKFLTSSLNTQLRAFITFALVLASLLGSLVIIKYNTIIHPFILADNRHYIFYVFRYSILRHPLIRYLLAPIYIFCFFLIYKTLSGSSTEYISPPKKEEPNKTHNPSSPPSPTYSSLLPTTPLSTLLLLLLTTALSLITAPLVEPRYFILPFIFLRLHFPTLTISASPKINIRLYAETIWYLLINGVTGYIFLYRGFEWVQEPGRVQRFMW</sequence>
<evidence type="ECO:0000313" key="17">
    <source>
        <dbReference type="EMBL" id="TGO27794.1"/>
    </source>
</evidence>
<keyword evidence="10 16" id="KW-1133">Transmembrane helix</keyword>
<proteinExistence type="inferred from homology"/>
<accession>A0A4Z1FSM5</accession>
<dbReference type="AlphaFoldDB" id="A0A4Z1FSM5"/>
<feature type="region of interest" description="Disordered" evidence="15">
    <location>
        <begin position="470"/>
        <end position="493"/>
    </location>
</feature>
<feature type="transmembrane region" description="Helical" evidence="16">
    <location>
        <begin position="390"/>
        <end position="411"/>
    </location>
</feature>
<evidence type="ECO:0000313" key="18">
    <source>
        <dbReference type="Proteomes" id="UP000297910"/>
    </source>
</evidence>
<feature type="transmembrane region" description="Helical" evidence="16">
    <location>
        <begin position="525"/>
        <end position="544"/>
    </location>
</feature>
<keyword evidence="18" id="KW-1185">Reference proteome</keyword>
<evidence type="ECO:0000256" key="3">
    <source>
        <dbReference type="ARBA" id="ARBA00010600"/>
    </source>
</evidence>
<keyword evidence="7" id="KW-0808">Transferase</keyword>
<evidence type="ECO:0000256" key="16">
    <source>
        <dbReference type="SAM" id="Phobius"/>
    </source>
</evidence>
<evidence type="ECO:0000256" key="11">
    <source>
        <dbReference type="ARBA" id="ARBA00023136"/>
    </source>
</evidence>
<evidence type="ECO:0000256" key="2">
    <source>
        <dbReference type="ARBA" id="ARBA00004922"/>
    </source>
</evidence>
<dbReference type="GO" id="GO:0006488">
    <property type="term" value="P:dolichol-linked oligosaccharide biosynthetic process"/>
    <property type="evidence" value="ECO:0007669"/>
    <property type="project" value="InterPro"/>
</dbReference>
<keyword evidence="11 16" id="KW-0472">Membrane</keyword>
<dbReference type="EC" id="2.4.1.256" evidence="4"/>
<comment type="function">
    <text evidence="13">Dol-P-Glc:Glc(2)Man(9)GlcNAc(2)-PP-Dol alpha-1,2-glucosyltransferase that operates in the biosynthetic pathway of dolichol-linked oligosaccharides, the glycan precursors employed in protein asparagine (N)-glycosylation. The assembly of dolichol-linked oligosaccharides begins on the cytosolic side of the endoplasmic reticulum membrane and finishes in its lumen. The sequential addition of sugars to dolichol pyrophosphate produces dolichol-linked oligosaccharides containing fourteen sugars, including two GlcNAcs, nine mannoses and three glucoses. Once assembled, the oligosaccharide is transferred from the lipid to nascent proteins by oligosaccharyltransferases. In the lumen of the endoplasmic reticulum, adds the third and last glucose residue from dolichyl phosphate glucose (Dol-P-Glc) onto the lipid-linked oligosaccharide intermediate Glc(2)Man(9)GlcNAc(2)-PP-Dol to produce Glc(3)Man(9)GlcNAc(2)-PP-Dol.</text>
</comment>
<protein>
    <recommendedName>
        <fullName evidence="5">Dol-P-Glc:Glc(2)Man(9)GlcNAc(2)-PP-Dol alpha-1,2-glucosyltransferase</fullName>
        <ecNumber evidence="4">2.4.1.256</ecNumber>
    </recommendedName>
    <alternativeName>
        <fullName evidence="12">Asparagine-linked glycosylation protein 10</fullName>
    </alternativeName>
</protein>
<dbReference type="PANTHER" id="PTHR12989:SF10">
    <property type="entry name" value="DOL-P-GLC:GLC(2)MAN(9)GLCNAC(2)-PP-DOL ALPHA-1,2-GLUCOSYLTRANSFERASE-RELATED"/>
    <property type="match status" value="1"/>
</dbReference>
<evidence type="ECO:0000256" key="7">
    <source>
        <dbReference type="ARBA" id="ARBA00022679"/>
    </source>
</evidence>
<evidence type="ECO:0000256" key="10">
    <source>
        <dbReference type="ARBA" id="ARBA00022989"/>
    </source>
</evidence>
<evidence type="ECO:0000256" key="6">
    <source>
        <dbReference type="ARBA" id="ARBA00022676"/>
    </source>
</evidence>
<reference evidence="17 18" key="1">
    <citation type="submission" date="2017-12" db="EMBL/GenBank/DDBJ databases">
        <title>Comparative genomics of Botrytis spp.</title>
        <authorList>
            <person name="Valero-Jimenez C.A."/>
            <person name="Tapia P."/>
            <person name="Veloso J."/>
            <person name="Silva-Moreno E."/>
            <person name="Staats M."/>
            <person name="Valdes J.H."/>
            <person name="Van Kan J.A.L."/>
        </authorList>
    </citation>
    <scope>NUCLEOTIDE SEQUENCE [LARGE SCALE GENOMIC DNA]</scope>
    <source>
        <strain evidence="17 18">Bp0003</strain>
    </source>
</reference>
<feature type="transmembrane region" description="Helical" evidence="16">
    <location>
        <begin position="346"/>
        <end position="370"/>
    </location>
</feature>
<feature type="transmembrane region" description="Helical" evidence="16">
    <location>
        <begin position="207"/>
        <end position="230"/>
    </location>
</feature>
<evidence type="ECO:0000256" key="4">
    <source>
        <dbReference type="ARBA" id="ARBA00011967"/>
    </source>
</evidence>
<evidence type="ECO:0000256" key="9">
    <source>
        <dbReference type="ARBA" id="ARBA00022824"/>
    </source>
</evidence>
<evidence type="ECO:0000256" key="8">
    <source>
        <dbReference type="ARBA" id="ARBA00022692"/>
    </source>
</evidence>
<dbReference type="Proteomes" id="UP000297910">
    <property type="component" value="Unassembled WGS sequence"/>
</dbReference>
<feature type="transmembrane region" description="Helical" evidence="16">
    <location>
        <begin position="442"/>
        <end position="459"/>
    </location>
</feature>
<evidence type="ECO:0000256" key="12">
    <source>
        <dbReference type="ARBA" id="ARBA00032069"/>
    </source>
</evidence>
<dbReference type="EMBL" id="PQXI01000036">
    <property type="protein sequence ID" value="TGO27794.1"/>
    <property type="molecule type" value="Genomic_DNA"/>
</dbReference>
<feature type="transmembrane region" description="Helical" evidence="16">
    <location>
        <begin position="556"/>
        <end position="575"/>
    </location>
</feature>
<dbReference type="UniPathway" id="UPA00378"/>
<evidence type="ECO:0000256" key="5">
    <source>
        <dbReference type="ARBA" id="ARBA00018512"/>
    </source>
</evidence>
<dbReference type="GO" id="GO:0005789">
    <property type="term" value="C:endoplasmic reticulum membrane"/>
    <property type="evidence" value="ECO:0007669"/>
    <property type="project" value="UniProtKB-SubCell"/>
</dbReference>
<dbReference type="GO" id="GO:0106073">
    <property type="term" value="F:dolichyl pyrophosphate Glc2Man9GlcNAc2 alpha-1,2-glucosyltransferase activity"/>
    <property type="evidence" value="ECO:0007669"/>
    <property type="project" value="UniProtKB-EC"/>
</dbReference>
<keyword evidence="8 16" id="KW-0812">Transmembrane</keyword>
<dbReference type="InterPro" id="IPR016900">
    <property type="entry name" value="Alg10"/>
</dbReference>
<keyword evidence="9" id="KW-0256">Endoplasmic reticulum</keyword>
<comment type="pathway">
    <text evidence="2">Protein modification; protein glycosylation.</text>
</comment>
<keyword evidence="6" id="KW-0328">Glycosyltransferase</keyword>
<evidence type="ECO:0000256" key="13">
    <source>
        <dbReference type="ARBA" id="ARBA00044727"/>
    </source>
</evidence>
<comment type="similarity">
    <text evidence="3">Belongs to the ALG10 glucosyltransferase family.</text>
</comment>
<name>A0A4Z1FSM5_9HELO</name>
<organism evidence="17 18">
    <name type="scientific">Botrytis paeoniae</name>
    <dbReference type="NCBI Taxonomy" id="278948"/>
    <lineage>
        <taxon>Eukaryota</taxon>
        <taxon>Fungi</taxon>
        <taxon>Dikarya</taxon>
        <taxon>Ascomycota</taxon>
        <taxon>Pezizomycotina</taxon>
        <taxon>Leotiomycetes</taxon>
        <taxon>Helotiales</taxon>
        <taxon>Sclerotiniaceae</taxon>
        <taxon>Botrytis</taxon>
    </lineage>
</organism>
<evidence type="ECO:0000256" key="15">
    <source>
        <dbReference type="SAM" id="MobiDB-lite"/>
    </source>
</evidence>
<dbReference type="Pfam" id="PF04922">
    <property type="entry name" value="DIE2_ALG10"/>
    <property type="match status" value="1"/>
</dbReference>
<gene>
    <name evidence="17" type="ORF">BPAE_0036g00050</name>
</gene>
<dbReference type="PANTHER" id="PTHR12989">
    <property type="entry name" value="ALPHA-1,2-GLUCOSYLTRANSFERASE ALG10"/>
    <property type="match status" value="1"/>
</dbReference>
<comment type="subcellular location">
    <subcellularLocation>
        <location evidence="1">Endoplasmic reticulum membrane</location>
        <topology evidence="1">Multi-pass membrane protein</topology>
    </subcellularLocation>
</comment>
<evidence type="ECO:0000256" key="14">
    <source>
        <dbReference type="ARBA" id="ARBA00048064"/>
    </source>
</evidence>
<evidence type="ECO:0000256" key="1">
    <source>
        <dbReference type="ARBA" id="ARBA00004477"/>
    </source>
</evidence>
<feature type="transmembrane region" description="Helical" evidence="16">
    <location>
        <begin position="157"/>
        <end position="186"/>
    </location>
</feature>
<dbReference type="PIRSF" id="PIRSF028810">
    <property type="entry name" value="Alpha1_2_glucosyltferase_Alg10"/>
    <property type="match status" value="1"/>
</dbReference>
<comment type="catalytic activity">
    <reaction evidence="14">
        <text>an alpha-D-Glc-(1-&gt;3)-alpha-D-Glc-(1-&gt;3)-alpha-D-Man-(1-&gt;2)-alpha-D-Man-(1-&gt;2)-alpha-D-Man-(1-&gt;3)-[alpha-D-Man-(1-&gt;2)-alpha-D-Man-(1-&gt;3)-[alpha-D-Man-(1-&gt;2)-alpha-D-Man-(1-&gt;6)]-alpha-D-Man-(1-&gt;6)]-beta-D-Man-(1-&gt;4)-beta-D-GlcNAc-(1-&gt;4)-alpha-D-GlcNAc-diphospho-di-trans,poly-cis-dolichol + a di-trans,poly-cis-dolichyl beta-D-glucosyl phosphate = a alpha-D-Glc-(1-&gt;2)-alpha-D-Glc-(1-&gt;3)-alpha-D-Glc-(1-&gt;3)-alpha-D-Man-(1-&gt;2)-alpha-D-Man-(1-&gt;2)-alpha-D-Man-(1-&gt;3)-[alpha-D-Man-(1-&gt;2)-alpha-D-Man-(1-&gt;3)-[alpha-D-Man-(1-&gt;2)-alpha-D-Man-(1-&gt;6)]-alpha-D-Man-(1-&gt;6)]-beta-D-Man-(1-&gt;4)-beta-D-GlcNAc-(1-&gt;4)-alpha-D-GlcNAc-diphospho-di-trans,poly-cis-dolichol + a di-trans,poly-cis-dolichyl phosphate + H(+)</text>
        <dbReference type="Rhea" id="RHEA:29543"/>
        <dbReference type="Rhea" id="RHEA-COMP:19498"/>
        <dbReference type="Rhea" id="RHEA-COMP:19502"/>
        <dbReference type="Rhea" id="RHEA-COMP:19512"/>
        <dbReference type="Rhea" id="RHEA-COMP:19522"/>
        <dbReference type="ChEBI" id="CHEBI:15378"/>
        <dbReference type="ChEBI" id="CHEBI:57525"/>
        <dbReference type="ChEBI" id="CHEBI:57683"/>
        <dbReference type="ChEBI" id="CHEBI:132522"/>
        <dbReference type="ChEBI" id="CHEBI:132523"/>
        <dbReference type="EC" id="2.4.1.256"/>
    </reaction>
    <physiologicalReaction direction="left-to-right" evidence="14">
        <dbReference type="Rhea" id="RHEA:29544"/>
    </physiologicalReaction>
</comment>